<keyword evidence="3" id="KW-0862">Zinc</keyword>
<dbReference type="PANTHER" id="PTHR42648:SF28">
    <property type="entry name" value="TRANSPOSON-ENCODED PROTEIN WITH RIBONUCLEASE H-LIKE AND RETROVIRUS ZINC FINGER-LIKE DOMAINS"/>
    <property type="match status" value="1"/>
</dbReference>
<feature type="region of interest" description="Disordered" evidence="4">
    <location>
        <begin position="571"/>
        <end position="600"/>
    </location>
</feature>
<dbReference type="InterPro" id="IPR057670">
    <property type="entry name" value="SH3_retrovirus"/>
</dbReference>
<dbReference type="InterPro" id="IPR001878">
    <property type="entry name" value="Znf_CCHC"/>
</dbReference>
<dbReference type="InterPro" id="IPR043502">
    <property type="entry name" value="DNA/RNA_pol_sf"/>
</dbReference>
<feature type="compositionally biased region" description="Basic residues" evidence="4">
    <location>
        <begin position="162"/>
        <end position="171"/>
    </location>
</feature>
<dbReference type="Pfam" id="PF14223">
    <property type="entry name" value="Retrotran_gag_2"/>
    <property type="match status" value="1"/>
</dbReference>
<dbReference type="EMBL" id="OIVN01001514">
    <property type="protein sequence ID" value="SPC94830.1"/>
    <property type="molecule type" value="Genomic_DNA"/>
</dbReference>
<gene>
    <name evidence="7" type="ORF">FSB_LOCUS22712</name>
</gene>
<evidence type="ECO:0000256" key="2">
    <source>
        <dbReference type="ARBA" id="ARBA00022801"/>
    </source>
</evidence>
<dbReference type="InterPro" id="IPR036875">
    <property type="entry name" value="Znf_CCHC_sf"/>
</dbReference>
<dbReference type="GO" id="GO:0015074">
    <property type="term" value="P:DNA integration"/>
    <property type="evidence" value="ECO:0007669"/>
    <property type="project" value="InterPro"/>
</dbReference>
<dbReference type="Pfam" id="PF25597">
    <property type="entry name" value="SH3_retrovirus"/>
    <property type="match status" value="1"/>
</dbReference>
<dbReference type="Pfam" id="PF00098">
    <property type="entry name" value="zf-CCHC"/>
    <property type="match status" value="1"/>
</dbReference>
<dbReference type="CDD" id="cd09272">
    <property type="entry name" value="RNase_HI_RT_Ty1"/>
    <property type="match status" value="1"/>
</dbReference>
<dbReference type="InterPro" id="IPR013103">
    <property type="entry name" value="RVT_2"/>
</dbReference>
<feature type="domain" description="Integrase catalytic" evidence="6">
    <location>
        <begin position="324"/>
        <end position="499"/>
    </location>
</feature>
<evidence type="ECO:0000259" key="5">
    <source>
        <dbReference type="PROSITE" id="PS50158"/>
    </source>
</evidence>
<evidence type="ECO:0000256" key="4">
    <source>
        <dbReference type="SAM" id="MobiDB-lite"/>
    </source>
</evidence>
<dbReference type="PANTHER" id="PTHR42648">
    <property type="entry name" value="TRANSPOSASE, PUTATIVE-RELATED"/>
    <property type="match status" value="1"/>
</dbReference>
<sequence length="1112" mass="127375">MKAVSTIRLLLVDEVMYDVMEENSTTGIWLNLEKRYMSKSLTNKLHLKQKLYGLKMTEGADLRQHINTFKQIISDMLQIDIKFEDEDKAMMLLTSLPASYEHLVTTLLYGKETLELEEVSGALLDHYQRKHKDSAESSGEGLVVKGYQDRGRKKDKDDKSARGRSKSKSKTVKCYKCQKKGHMKRDCPKWNKGKEESSTSVNVVADSESDGDMLSVSSSTDGLNNSWLLDSACSFHVTPHRNWFDTYRTLEEVRHIPDMRKNLISLGTLDSKGYSYKSENGIMKVSKGAMVVMTVAESEDDDTLLWHMRLGHMSERGMRELHKRNLLTGIKSCKLDFCKYCIMGKQCRVRTPSKGGAQYFMSFIDNYSRKAWVYFLKNKSEAFAKFKIWKAKVENQTGRKIKYLRIDNGTEYRDGDFLKFCEEYGIKRHFTVRKTPQQNGVAERLNRTITETARCLRLNAELPKIFWAEAVDMACYIINRSPRVALDGKVAEEVWTGQEVDYSFMRIFGCPAYVHISGEDRSKLDPKSKKCIFLGFKKGVKGYKLWDPVAQKVVISRDVVFDEKSMTKVELDELESQSDEEPHSNDQEQDSTRSDRPKRNKRPLVRYGFEDLISYALLTSSEDPSTFQKAIESSEKDKWMEAMVEENESLSKNKTWELTELPKGKKPIGCKWVFKKKEAVSEKEGERFKARLVAKGYSQRHGIDYDEVFSLVVRHTSIRAILALVADQYLELEQLDVKTAFLHGNLEEEIFMVQPEGFKQPGTENLVCRLKKSLYGLKQSPRQWYKRFDSYMIQIGYTRCEYDCCVYVRILEDGSYIFLLLYVDDMLIAAKSMCEVNRLKSLLHKEFEMKDLGVAKKILGMEICRDREARKLWLSQKNYIRKVLEKFSMLDAKPVSTPLANHFRLSGSQCPKNEEEIENMSKVPYASAVGCLMYAMVCTRSDLAHAVSTVSRQPGTNSVVGYVDADYAGEVDDRRSTTGYVFTLSGGPICWKSTLQSIVAMSTTEAEYMAVAEAAKEELWLKGLVKELGLNQGGVQMHCDSQSAIYLAKNQVYHARTKHIDVRFHKIRELIVTGDIVLEKVHTSENAADMLTKPVTTTKFKHCLDLVNVSSL</sequence>
<dbReference type="GO" id="GO:0016787">
    <property type="term" value="F:hydrolase activity"/>
    <property type="evidence" value="ECO:0007669"/>
    <property type="project" value="UniProtKB-KW"/>
</dbReference>
<feature type="compositionally biased region" description="Basic and acidic residues" evidence="4">
    <location>
        <begin position="147"/>
        <end position="161"/>
    </location>
</feature>
<evidence type="ECO:0000256" key="1">
    <source>
        <dbReference type="ARBA" id="ARBA00022723"/>
    </source>
</evidence>
<accession>A0A2N9G604</accession>
<evidence type="ECO:0000313" key="7">
    <source>
        <dbReference type="EMBL" id="SPC94830.1"/>
    </source>
</evidence>
<dbReference type="Gene3D" id="3.30.420.10">
    <property type="entry name" value="Ribonuclease H-like superfamily/Ribonuclease H"/>
    <property type="match status" value="1"/>
</dbReference>
<protein>
    <recommendedName>
        <fullName evidence="8">Integrase catalytic domain-containing protein</fullName>
    </recommendedName>
</protein>
<dbReference type="SMART" id="SM00343">
    <property type="entry name" value="ZnF_C2HC"/>
    <property type="match status" value="1"/>
</dbReference>
<dbReference type="SUPFAM" id="SSF56672">
    <property type="entry name" value="DNA/RNA polymerases"/>
    <property type="match status" value="1"/>
</dbReference>
<evidence type="ECO:0000256" key="3">
    <source>
        <dbReference type="PROSITE-ProRule" id="PRU00047"/>
    </source>
</evidence>
<name>A0A2N9G604_FAGSY</name>
<dbReference type="Pfam" id="PF13976">
    <property type="entry name" value="gag_pre-integrs"/>
    <property type="match status" value="1"/>
</dbReference>
<keyword evidence="2" id="KW-0378">Hydrolase</keyword>
<dbReference type="AlphaFoldDB" id="A0A2N9G604"/>
<dbReference type="Pfam" id="PF07727">
    <property type="entry name" value="RVT_2"/>
    <property type="match status" value="1"/>
</dbReference>
<organism evidence="7">
    <name type="scientific">Fagus sylvatica</name>
    <name type="common">Beechnut</name>
    <dbReference type="NCBI Taxonomy" id="28930"/>
    <lineage>
        <taxon>Eukaryota</taxon>
        <taxon>Viridiplantae</taxon>
        <taxon>Streptophyta</taxon>
        <taxon>Embryophyta</taxon>
        <taxon>Tracheophyta</taxon>
        <taxon>Spermatophyta</taxon>
        <taxon>Magnoliopsida</taxon>
        <taxon>eudicotyledons</taxon>
        <taxon>Gunneridae</taxon>
        <taxon>Pentapetalae</taxon>
        <taxon>rosids</taxon>
        <taxon>fabids</taxon>
        <taxon>Fagales</taxon>
        <taxon>Fagaceae</taxon>
        <taxon>Fagus</taxon>
    </lineage>
</organism>
<dbReference type="SUPFAM" id="SSF57756">
    <property type="entry name" value="Retrovirus zinc finger-like domains"/>
    <property type="match status" value="1"/>
</dbReference>
<feature type="compositionally biased region" description="Basic and acidic residues" evidence="4">
    <location>
        <begin position="184"/>
        <end position="197"/>
    </location>
</feature>
<dbReference type="GO" id="GO:0003676">
    <property type="term" value="F:nucleic acid binding"/>
    <property type="evidence" value="ECO:0007669"/>
    <property type="project" value="InterPro"/>
</dbReference>
<dbReference type="InterPro" id="IPR036397">
    <property type="entry name" value="RNaseH_sf"/>
</dbReference>
<proteinExistence type="predicted"/>
<evidence type="ECO:0000259" key="6">
    <source>
        <dbReference type="PROSITE" id="PS50994"/>
    </source>
</evidence>
<dbReference type="SUPFAM" id="SSF53098">
    <property type="entry name" value="Ribonuclease H-like"/>
    <property type="match status" value="1"/>
</dbReference>
<feature type="region of interest" description="Disordered" evidence="4">
    <location>
        <begin position="130"/>
        <end position="171"/>
    </location>
</feature>
<dbReference type="InterPro" id="IPR039537">
    <property type="entry name" value="Retrotran_Ty1/copia-like"/>
</dbReference>
<keyword evidence="1" id="KW-0479">Metal-binding</keyword>
<dbReference type="GO" id="GO:0008270">
    <property type="term" value="F:zinc ion binding"/>
    <property type="evidence" value="ECO:0007669"/>
    <property type="project" value="UniProtKB-KW"/>
</dbReference>
<evidence type="ECO:0008006" key="8">
    <source>
        <dbReference type="Google" id="ProtNLM"/>
    </source>
</evidence>
<reference evidence="7" key="1">
    <citation type="submission" date="2018-02" db="EMBL/GenBank/DDBJ databases">
        <authorList>
            <person name="Cohen D.B."/>
            <person name="Kent A.D."/>
        </authorList>
    </citation>
    <scope>NUCLEOTIDE SEQUENCE</scope>
</reference>
<dbReference type="InterPro" id="IPR012337">
    <property type="entry name" value="RNaseH-like_sf"/>
</dbReference>
<feature type="region of interest" description="Disordered" evidence="4">
    <location>
        <begin position="183"/>
        <end position="216"/>
    </location>
</feature>
<dbReference type="InterPro" id="IPR025724">
    <property type="entry name" value="GAG-pre-integrase_dom"/>
</dbReference>
<dbReference type="Gene3D" id="4.10.60.10">
    <property type="entry name" value="Zinc finger, CCHC-type"/>
    <property type="match status" value="1"/>
</dbReference>
<dbReference type="InterPro" id="IPR001584">
    <property type="entry name" value="Integrase_cat-core"/>
</dbReference>
<dbReference type="PROSITE" id="PS50994">
    <property type="entry name" value="INTEGRASE"/>
    <property type="match status" value="1"/>
</dbReference>
<feature type="compositionally biased region" description="Basic and acidic residues" evidence="4">
    <location>
        <begin position="580"/>
        <end position="597"/>
    </location>
</feature>
<dbReference type="Pfam" id="PF00665">
    <property type="entry name" value="rve"/>
    <property type="match status" value="1"/>
</dbReference>
<keyword evidence="3" id="KW-0863">Zinc-finger</keyword>
<feature type="domain" description="CCHC-type" evidence="5">
    <location>
        <begin position="173"/>
        <end position="189"/>
    </location>
</feature>
<dbReference type="PROSITE" id="PS50158">
    <property type="entry name" value="ZF_CCHC"/>
    <property type="match status" value="1"/>
</dbReference>